<keyword evidence="3" id="KW-1185">Reference proteome</keyword>
<feature type="compositionally biased region" description="Acidic residues" evidence="1">
    <location>
        <begin position="105"/>
        <end position="115"/>
    </location>
</feature>
<dbReference type="VEuPathDB" id="FungiDB:AN6408"/>
<accession>Q5AZ72</accession>
<dbReference type="OMA" id="CAVEQHI"/>
<dbReference type="Proteomes" id="UP000000560">
    <property type="component" value="Chromosome I"/>
</dbReference>
<evidence type="ECO:0000256" key="1">
    <source>
        <dbReference type="SAM" id="MobiDB-lite"/>
    </source>
</evidence>
<accession>C8V0M8</accession>
<dbReference type="InParanoid" id="Q5AZ72"/>
<evidence type="ECO:0000313" key="3">
    <source>
        <dbReference type="Proteomes" id="UP000000560"/>
    </source>
</evidence>
<proteinExistence type="predicted"/>
<dbReference type="OrthoDB" id="5418867at2759"/>
<protein>
    <submittedName>
        <fullName evidence="2">Uncharacterized protein</fullName>
    </submittedName>
</protein>
<reference evidence="3" key="1">
    <citation type="journal article" date="2005" name="Nature">
        <title>Sequencing of Aspergillus nidulans and comparative analysis with A. fumigatus and A. oryzae.</title>
        <authorList>
            <person name="Galagan J.E."/>
            <person name="Calvo S.E."/>
            <person name="Cuomo C."/>
            <person name="Ma L.J."/>
            <person name="Wortman J.R."/>
            <person name="Batzoglou S."/>
            <person name="Lee S.I."/>
            <person name="Basturkmen M."/>
            <person name="Spevak C.C."/>
            <person name="Clutterbuck J."/>
            <person name="Kapitonov V."/>
            <person name="Jurka J."/>
            <person name="Scazzocchio C."/>
            <person name="Farman M."/>
            <person name="Butler J."/>
            <person name="Purcell S."/>
            <person name="Harris S."/>
            <person name="Braus G.H."/>
            <person name="Draht O."/>
            <person name="Busch S."/>
            <person name="D'Enfert C."/>
            <person name="Bouchier C."/>
            <person name="Goldman G.H."/>
            <person name="Bell-Pedersen D."/>
            <person name="Griffiths-Jones S."/>
            <person name="Doonan J.H."/>
            <person name="Yu J."/>
            <person name="Vienken K."/>
            <person name="Pain A."/>
            <person name="Freitag M."/>
            <person name="Selker E.U."/>
            <person name="Archer D.B."/>
            <person name="Penalva M.A."/>
            <person name="Oakley B.R."/>
            <person name="Momany M."/>
            <person name="Tanaka T."/>
            <person name="Kumagai T."/>
            <person name="Asai K."/>
            <person name="Machida M."/>
            <person name="Nierman W.C."/>
            <person name="Denning D.W."/>
            <person name="Caddick M."/>
            <person name="Hynes M."/>
            <person name="Paoletti M."/>
            <person name="Fischer R."/>
            <person name="Miller B."/>
            <person name="Dyer P."/>
            <person name="Sachs M.S."/>
            <person name="Osmani S.A."/>
            <person name="Birren B.W."/>
        </authorList>
    </citation>
    <scope>NUCLEOTIDE SEQUENCE [LARGE SCALE GENOMIC DNA]</scope>
    <source>
        <strain evidence="3">FGSC A4 / ATCC 38163 / CBS 112.46 / NRRL 194 / M139</strain>
    </source>
</reference>
<dbReference type="RefSeq" id="XP_664012.1">
    <property type="nucleotide sequence ID" value="XM_658920.1"/>
</dbReference>
<feature type="region of interest" description="Disordered" evidence="1">
    <location>
        <begin position="58"/>
        <end position="115"/>
    </location>
</feature>
<dbReference type="EMBL" id="BN001301">
    <property type="protein sequence ID" value="CBF69529.1"/>
    <property type="molecule type" value="Genomic_DNA"/>
</dbReference>
<name>Q5AZ72_EMENI</name>
<dbReference type="HOGENOM" id="CLU_122468_2_0_1"/>
<sequence>MPMSWTPEANVKLFIGVLEQIKTQSVKLDYKALAEHMGPECNAKSVQNQFTKLKKQAAEEYGNAGANTPDIPSNTPKRRRAPVGSKTGTPAKKKRGDAEVLGGDSDAEGETDIDQEILDKVSAELKELA</sequence>
<gene>
    <name evidence="2" type="ORF">ANIA_06408</name>
</gene>
<dbReference type="STRING" id="227321.Q5AZ72"/>
<reference evidence="3" key="2">
    <citation type="journal article" date="2009" name="Fungal Genet. Biol.">
        <title>The 2008 update of the Aspergillus nidulans genome annotation: a community effort.</title>
        <authorList>
            <person name="Wortman J.R."/>
            <person name="Gilsenan J.M."/>
            <person name="Joardar V."/>
            <person name="Deegan J."/>
            <person name="Clutterbuck J."/>
            <person name="Andersen M.R."/>
            <person name="Archer D."/>
            <person name="Bencina M."/>
            <person name="Braus G."/>
            <person name="Coutinho P."/>
            <person name="von Dohren H."/>
            <person name="Doonan J."/>
            <person name="Driessen A.J."/>
            <person name="Durek P."/>
            <person name="Espeso E."/>
            <person name="Fekete E."/>
            <person name="Flipphi M."/>
            <person name="Estrada C.G."/>
            <person name="Geysens S."/>
            <person name="Goldman G."/>
            <person name="de Groot P.W."/>
            <person name="Hansen K."/>
            <person name="Harris S.D."/>
            <person name="Heinekamp T."/>
            <person name="Helmstaedt K."/>
            <person name="Henrissat B."/>
            <person name="Hofmann G."/>
            <person name="Homan T."/>
            <person name="Horio T."/>
            <person name="Horiuchi H."/>
            <person name="James S."/>
            <person name="Jones M."/>
            <person name="Karaffa L."/>
            <person name="Karanyi Z."/>
            <person name="Kato M."/>
            <person name="Keller N."/>
            <person name="Kelly D.E."/>
            <person name="Kiel J.A."/>
            <person name="Kim J.M."/>
            <person name="van der Klei I.J."/>
            <person name="Klis F.M."/>
            <person name="Kovalchuk A."/>
            <person name="Krasevec N."/>
            <person name="Kubicek C.P."/>
            <person name="Liu B."/>
            <person name="Maccabe A."/>
            <person name="Meyer V."/>
            <person name="Mirabito P."/>
            <person name="Miskei M."/>
            <person name="Mos M."/>
            <person name="Mullins J."/>
            <person name="Nelson D.R."/>
            <person name="Nielsen J."/>
            <person name="Oakley B.R."/>
            <person name="Osmani S.A."/>
            <person name="Pakula T."/>
            <person name="Paszewski A."/>
            <person name="Paulsen I."/>
            <person name="Pilsyk S."/>
            <person name="Pocsi I."/>
            <person name="Punt P.J."/>
            <person name="Ram A.F."/>
            <person name="Ren Q."/>
            <person name="Robellet X."/>
            <person name="Robson G."/>
            <person name="Seiboth B."/>
            <person name="van Solingen P."/>
            <person name="Specht T."/>
            <person name="Sun J."/>
            <person name="Taheri-Talesh N."/>
            <person name="Takeshita N."/>
            <person name="Ussery D."/>
            <person name="vanKuyk P.A."/>
            <person name="Visser H."/>
            <person name="van de Vondervoort P.J."/>
            <person name="de Vries R.P."/>
            <person name="Walton J."/>
            <person name="Xiang X."/>
            <person name="Xiong Y."/>
            <person name="Zeng A.P."/>
            <person name="Brandt B.W."/>
            <person name="Cornell M.J."/>
            <person name="van den Hondel C.A."/>
            <person name="Visser J."/>
            <person name="Oliver S.G."/>
            <person name="Turner G."/>
        </authorList>
    </citation>
    <scope>GENOME REANNOTATION</scope>
    <source>
        <strain evidence="3">FGSC A4 / ATCC 38163 / CBS 112.46 / NRRL 194 / M139</strain>
    </source>
</reference>
<organism evidence="2 3">
    <name type="scientific">Emericella nidulans (strain FGSC A4 / ATCC 38163 / CBS 112.46 / NRRL 194 / M139)</name>
    <name type="common">Aspergillus nidulans</name>
    <dbReference type="NCBI Taxonomy" id="227321"/>
    <lineage>
        <taxon>Eukaryota</taxon>
        <taxon>Fungi</taxon>
        <taxon>Dikarya</taxon>
        <taxon>Ascomycota</taxon>
        <taxon>Pezizomycotina</taxon>
        <taxon>Eurotiomycetes</taxon>
        <taxon>Eurotiomycetidae</taxon>
        <taxon>Eurotiales</taxon>
        <taxon>Aspergillaceae</taxon>
        <taxon>Aspergillus</taxon>
        <taxon>Aspergillus subgen. Nidulantes</taxon>
    </lineage>
</organism>
<evidence type="ECO:0000313" key="2">
    <source>
        <dbReference type="EMBL" id="CBF69529.1"/>
    </source>
</evidence>
<dbReference type="KEGG" id="ani:ANIA_06408"/>
<dbReference type="GeneID" id="2871303"/>
<dbReference type="AlphaFoldDB" id="Q5AZ72"/>